<dbReference type="RefSeq" id="WP_186860558.1">
    <property type="nucleotide sequence ID" value="NZ_JACOOO010000033.1"/>
</dbReference>
<sequence length="82" mass="9667">MVLVSCPLKQNDIIKLIEEYKVNDENLFSFKSRKGVQLYFDSKLNDDEACLIIKNIIKSYKYSPALMYNVVTCYGDKINWYK</sequence>
<gene>
    <name evidence="1" type="ORF">H8S20_14625</name>
</gene>
<evidence type="ECO:0000313" key="1">
    <source>
        <dbReference type="EMBL" id="MBC5630103.1"/>
    </source>
</evidence>
<dbReference type="Proteomes" id="UP000596929">
    <property type="component" value="Unassembled WGS sequence"/>
</dbReference>
<organism evidence="1 2">
    <name type="scientific">Clostridium hominis</name>
    <dbReference type="NCBI Taxonomy" id="2763036"/>
    <lineage>
        <taxon>Bacteria</taxon>
        <taxon>Bacillati</taxon>
        <taxon>Bacillota</taxon>
        <taxon>Clostridia</taxon>
        <taxon>Eubacteriales</taxon>
        <taxon>Clostridiaceae</taxon>
        <taxon>Clostridium</taxon>
    </lineage>
</organism>
<comment type="caution">
    <text evidence="1">The sequence shown here is derived from an EMBL/GenBank/DDBJ whole genome shotgun (WGS) entry which is preliminary data.</text>
</comment>
<dbReference type="EMBL" id="JACOOO010000033">
    <property type="protein sequence ID" value="MBC5630103.1"/>
    <property type="molecule type" value="Genomic_DNA"/>
</dbReference>
<name>A0ABR7DFH4_9CLOT</name>
<accession>A0ABR7DFH4</accession>
<protein>
    <submittedName>
        <fullName evidence="1">Uncharacterized protein</fullName>
    </submittedName>
</protein>
<reference evidence="1 2" key="1">
    <citation type="submission" date="2020-08" db="EMBL/GenBank/DDBJ databases">
        <title>Genome public.</title>
        <authorList>
            <person name="Liu C."/>
            <person name="Sun Q."/>
        </authorList>
    </citation>
    <scope>NUCLEOTIDE SEQUENCE [LARGE SCALE GENOMIC DNA]</scope>
    <source>
        <strain evidence="1 2">NSJ-6</strain>
    </source>
</reference>
<evidence type="ECO:0000313" key="2">
    <source>
        <dbReference type="Proteomes" id="UP000596929"/>
    </source>
</evidence>
<keyword evidence="2" id="KW-1185">Reference proteome</keyword>
<proteinExistence type="predicted"/>